<dbReference type="EC" id="6.5.1.1" evidence="2"/>
<comment type="similarity">
    <text evidence="1">Belongs to the ATP-dependent DNA ligase family.</text>
</comment>
<dbReference type="CDD" id="cd07906">
    <property type="entry name" value="Adenylation_DNA_ligase_LigD_LigC"/>
    <property type="match status" value="1"/>
</dbReference>
<accession>A0ABP4YDA2</accession>
<feature type="domain" description="ATP-dependent DNA ligase family profile" evidence="5">
    <location>
        <begin position="108"/>
        <end position="240"/>
    </location>
</feature>
<dbReference type="RefSeq" id="WP_344133366.1">
    <property type="nucleotide sequence ID" value="NZ_BAAALT010000111.1"/>
</dbReference>
<evidence type="ECO:0000256" key="3">
    <source>
        <dbReference type="ARBA" id="ARBA00022598"/>
    </source>
</evidence>
<comment type="catalytic activity">
    <reaction evidence="4">
        <text>ATP + (deoxyribonucleotide)n-3'-hydroxyl + 5'-phospho-(deoxyribonucleotide)m = (deoxyribonucleotide)n+m + AMP + diphosphate.</text>
        <dbReference type="EC" id="6.5.1.1"/>
    </reaction>
</comment>
<dbReference type="Pfam" id="PF01068">
    <property type="entry name" value="DNA_ligase_A_M"/>
    <property type="match status" value="1"/>
</dbReference>
<dbReference type="InterPro" id="IPR014146">
    <property type="entry name" value="LigD_ligase_dom"/>
</dbReference>
<keyword evidence="7" id="KW-1185">Reference proteome</keyword>
<keyword evidence="3" id="KW-0436">Ligase</keyword>
<dbReference type="PROSITE" id="PS50160">
    <property type="entry name" value="DNA_LIGASE_A3"/>
    <property type="match status" value="1"/>
</dbReference>
<reference evidence="7" key="1">
    <citation type="journal article" date="2019" name="Int. J. Syst. Evol. Microbiol.">
        <title>The Global Catalogue of Microorganisms (GCM) 10K type strain sequencing project: providing services to taxonomists for standard genome sequencing and annotation.</title>
        <authorList>
            <consortium name="The Broad Institute Genomics Platform"/>
            <consortium name="The Broad Institute Genome Sequencing Center for Infectious Disease"/>
            <person name="Wu L."/>
            <person name="Ma J."/>
        </authorList>
    </citation>
    <scope>NUCLEOTIDE SEQUENCE [LARGE SCALE GENOMIC DNA]</scope>
    <source>
        <strain evidence="7">JCM 13250</strain>
    </source>
</reference>
<dbReference type="PANTHER" id="PTHR45674">
    <property type="entry name" value="DNA LIGASE 1/3 FAMILY MEMBER"/>
    <property type="match status" value="1"/>
</dbReference>
<evidence type="ECO:0000256" key="4">
    <source>
        <dbReference type="ARBA" id="ARBA00034003"/>
    </source>
</evidence>
<dbReference type="Pfam" id="PF04679">
    <property type="entry name" value="DNA_ligase_A_C"/>
    <property type="match status" value="1"/>
</dbReference>
<dbReference type="InterPro" id="IPR012310">
    <property type="entry name" value="DNA_ligase_ATP-dep_cent"/>
</dbReference>
<dbReference type="EMBL" id="BAAALT010000111">
    <property type="protein sequence ID" value="GAA1812161.1"/>
    <property type="molecule type" value="Genomic_DNA"/>
</dbReference>
<comment type="caution">
    <text evidence="6">The sequence shown here is derived from an EMBL/GenBank/DDBJ whole genome shotgun (WGS) entry which is preliminary data.</text>
</comment>
<evidence type="ECO:0000313" key="6">
    <source>
        <dbReference type="EMBL" id="GAA1812161.1"/>
    </source>
</evidence>
<organism evidence="6 7">
    <name type="scientific">Luedemannella flava</name>
    <dbReference type="NCBI Taxonomy" id="349316"/>
    <lineage>
        <taxon>Bacteria</taxon>
        <taxon>Bacillati</taxon>
        <taxon>Actinomycetota</taxon>
        <taxon>Actinomycetes</taxon>
        <taxon>Micromonosporales</taxon>
        <taxon>Micromonosporaceae</taxon>
        <taxon>Luedemannella</taxon>
    </lineage>
</organism>
<dbReference type="SUPFAM" id="SSF50249">
    <property type="entry name" value="Nucleic acid-binding proteins"/>
    <property type="match status" value="1"/>
</dbReference>
<evidence type="ECO:0000313" key="7">
    <source>
        <dbReference type="Proteomes" id="UP001500218"/>
    </source>
</evidence>
<dbReference type="InterPro" id="IPR012340">
    <property type="entry name" value="NA-bd_OB-fold"/>
</dbReference>
<protein>
    <recommendedName>
        <fullName evidence="2">DNA ligase (ATP)</fullName>
        <ecNumber evidence="2">6.5.1.1</ecNumber>
    </recommendedName>
</protein>
<evidence type="ECO:0000256" key="1">
    <source>
        <dbReference type="ARBA" id="ARBA00007572"/>
    </source>
</evidence>
<dbReference type="Gene3D" id="3.30.1490.70">
    <property type="match status" value="1"/>
</dbReference>
<dbReference type="InterPro" id="IPR050191">
    <property type="entry name" value="ATP-dep_DNA_ligase"/>
</dbReference>
<dbReference type="PANTHER" id="PTHR45674:SF4">
    <property type="entry name" value="DNA LIGASE 1"/>
    <property type="match status" value="1"/>
</dbReference>
<evidence type="ECO:0000256" key="2">
    <source>
        <dbReference type="ARBA" id="ARBA00012727"/>
    </source>
</evidence>
<gene>
    <name evidence="6" type="ORF">GCM10009682_36880</name>
</gene>
<dbReference type="Proteomes" id="UP001500218">
    <property type="component" value="Unassembled WGS sequence"/>
</dbReference>
<dbReference type="Gene3D" id="3.30.470.30">
    <property type="entry name" value="DNA ligase/mRNA capping enzyme"/>
    <property type="match status" value="1"/>
</dbReference>
<name>A0ABP4YDA2_9ACTN</name>
<dbReference type="NCBIfam" id="TIGR02779">
    <property type="entry name" value="NHEJ_ligase_lig"/>
    <property type="match status" value="1"/>
</dbReference>
<dbReference type="Gene3D" id="2.40.50.140">
    <property type="entry name" value="Nucleic acid-binding proteins"/>
    <property type="match status" value="1"/>
</dbReference>
<evidence type="ECO:0000259" key="5">
    <source>
        <dbReference type="PROSITE" id="PS50160"/>
    </source>
</evidence>
<dbReference type="SUPFAM" id="SSF56091">
    <property type="entry name" value="DNA ligase/mRNA capping enzyme, catalytic domain"/>
    <property type="match status" value="1"/>
</dbReference>
<proteinExistence type="inferred from homology"/>
<sequence length="321" mass="34211">MAGPVPAPMLATAGPLPTGSGWAFEFKWDGVRALARCVDGRVTLYARSGTEITAAYPELRGLGAVVAEAGTGDALLDGEIVALGADGRPSFTALAERMHVRDTSKAAALAAALPVTYMIFDALRWDGADLTGASYARRRDLLDSLPLDGYDRWLVPPWFDDGPATWEAVGDLGLEGVVAKRLTSTYRPGLRSPDWIKVKREHTTDVVVGGWRPGVRPLGALLVGVARPDGRLDYRGRVGGGISGAAQKTLSERLAPLVADASPFAVALPREDAKGATFVRPELVVEVRYGQLTPDRRLRFPRFVRIRSDKAPAGTGDVDAG</sequence>
<dbReference type="InterPro" id="IPR012309">
    <property type="entry name" value="DNA_ligase_ATP-dep_C"/>
</dbReference>
<dbReference type="CDD" id="cd07971">
    <property type="entry name" value="OBF_DNA_ligase_LigD"/>
    <property type="match status" value="1"/>
</dbReference>